<keyword evidence="1" id="KW-0812">Transmembrane</keyword>
<protein>
    <submittedName>
        <fullName evidence="2">Uncharacterized protein</fullName>
    </submittedName>
</protein>
<accession>A0A453S2B5</accession>
<dbReference type="Gramene" id="AET7Gv20790800.1">
    <property type="protein sequence ID" value="AET7Gv20790800.1"/>
    <property type="gene ID" value="AET7Gv20790800"/>
</dbReference>
<keyword evidence="1" id="KW-1133">Transmembrane helix</keyword>
<sequence>RRAAGTEEWRRNADMQRMSPEEVQAAGVEVADVDVGHDSGPWEVLHQRGGRLPLGAGTMPLMGFNIIVVIGYLVMYHYQKVRPGTTYSHGGCQRRCLARRPCHRPPGRLTEIFPQGPCYQVP</sequence>
<reference evidence="3" key="2">
    <citation type="journal article" date="2017" name="Nat. Plants">
        <title>The Aegilops tauschii genome reveals multiple impacts of transposons.</title>
        <authorList>
            <person name="Zhao G."/>
            <person name="Zou C."/>
            <person name="Li K."/>
            <person name="Wang K."/>
            <person name="Li T."/>
            <person name="Gao L."/>
            <person name="Zhang X."/>
            <person name="Wang H."/>
            <person name="Yang Z."/>
            <person name="Liu X."/>
            <person name="Jiang W."/>
            <person name="Mao L."/>
            <person name="Kong X."/>
            <person name="Jiao Y."/>
            <person name="Jia J."/>
        </authorList>
    </citation>
    <scope>NUCLEOTIDE SEQUENCE [LARGE SCALE GENOMIC DNA]</scope>
    <source>
        <strain evidence="3">cv. AL8/78</strain>
    </source>
</reference>
<reference evidence="2" key="3">
    <citation type="journal article" date="2017" name="Nature">
        <title>Genome sequence of the progenitor of the wheat D genome Aegilops tauschii.</title>
        <authorList>
            <person name="Luo M.C."/>
            <person name="Gu Y.Q."/>
            <person name="Puiu D."/>
            <person name="Wang H."/>
            <person name="Twardziok S.O."/>
            <person name="Deal K.R."/>
            <person name="Huo N."/>
            <person name="Zhu T."/>
            <person name="Wang L."/>
            <person name="Wang Y."/>
            <person name="McGuire P.E."/>
            <person name="Liu S."/>
            <person name="Long H."/>
            <person name="Ramasamy R.K."/>
            <person name="Rodriguez J.C."/>
            <person name="Van S.L."/>
            <person name="Yuan L."/>
            <person name="Wang Z."/>
            <person name="Xia Z."/>
            <person name="Xiao L."/>
            <person name="Anderson O.D."/>
            <person name="Ouyang S."/>
            <person name="Liang Y."/>
            <person name="Zimin A.V."/>
            <person name="Pertea G."/>
            <person name="Qi P."/>
            <person name="Bennetzen J.L."/>
            <person name="Dai X."/>
            <person name="Dawson M.W."/>
            <person name="Muller H.G."/>
            <person name="Kugler K."/>
            <person name="Rivarola-Duarte L."/>
            <person name="Spannagl M."/>
            <person name="Mayer K.F.X."/>
            <person name="Lu F.H."/>
            <person name="Bevan M.W."/>
            <person name="Leroy P."/>
            <person name="Li P."/>
            <person name="You F.M."/>
            <person name="Sun Q."/>
            <person name="Liu Z."/>
            <person name="Lyons E."/>
            <person name="Wicker T."/>
            <person name="Salzberg S.L."/>
            <person name="Devos K.M."/>
            <person name="Dvorak J."/>
        </authorList>
    </citation>
    <scope>NUCLEOTIDE SEQUENCE [LARGE SCALE GENOMIC DNA]</scope>
    <source>
        <strain evidence="2">cv. AL8/78</strain>
    </source>
</reference>
<name>A0A453S2B5_AEGTS</name>
<reference evidence="2" key="5">
    <citation type="journal article" date="2021" name="G3 (Bethesda)">
        <title>Aegilops tauschii genome assembly Aet v5.0 features greater sequence contiguity and improved annotation.</title>
        <authorList>
            <person name="Wang L."/>
            <person name="Zhu T."/>
            <person name="Rodriguez J.C."/>
            <person name="Deal K.R."/>
            <person name="Dubcovsky J."/>
            <person name="McGuire P.E."/>
            <person name="Lux T."/>
            <person name="Spannagl M."/>
            <person name="Mayer K.F.X."/>
            <person name="Baldrich P."/>
            <person name="Meyers B.C."/>
            <person name="Huo N."/>
            <person name="Gu Y.Q."/>
            <person name="Zhou H."/>
            <person name="Devos K.M."/>
            <person name="Bennetzen J.L."/>
            <person name="Unver T."/>
            <person name="Budak H."/>
            <person name="Gulick P.J."/>
            <person name="Galiba G."/>
            <person name="Kalapos B."/>
            <person name="Nelson D.R."/>
            <person name="Li P."/>
            <person name="You F.M."/>
            <person name="Luo M.C."/>
            <person name="Dvorak J."/>
        </authorList>
    </citation>
    <scope>NUCLEOTIDE SEQUENCE [LARGE SCALE GENOMIC DNA]</scope>
    <source>
        <strain evidence="2">cv. AL8/78</strain>
    </source>
</reference>
<dbReference type="AlphaFoldDB" id="A0A453S2B5"/>
<evidence type="ECO:0000313" key="3">
    <source>
        <dbReference type="Proteomes" id="UP000015105"/>
    </source>
</evidence>
<proteinExistence type="predicted"/>
<keyword evidence="3" id="KW-1185">Reference proteome</keyword>
<dbReference type="Proteomes" id="UP000015105">
    <property type="component" value="Chromosome 7D"/>
</dbReference>
<dbReference type="EnsemblPlants" id="AET7Gv20790800.1">
    <property type="protein sequence ID" value="AET7Gv20790800.1"/>
    <property type="gene ID" value="AET7Gv20790800"/>
</dbReference>
<dbReference type="STRING" id="200361.A0A453S2B5"/>
<evidence type="ECO:0000256" key="1">
    <source>
        <dbReference type="SAM" id="Phobius"/>
    </source>
</evidence>
<evidence type="ECO:0000313" key="2">
    <source>
        <dbReference type="EnsemblPlants" id="AET7Gv20790800.1"/>
    </source>
</evidence>
<organism evidence="2 3">
    <name type="scientific">Aegilops tauschii subsp. strangulata</name>
    <name type="common">Goatgrass</name>
    <dbReference type="NCBI Taxonomy" id="200361"/>
    <lineage>
        <taxon>Eukaryota</taxon>
        <taxon>Viridiplantae</taxon>
        <taxon>Streptophyta</taxon>
        <taxon>Embryophyta</taxon>
        <taxon>Tracheophyta</taxon>
        <taxon>Spermatophyta</taxon>
        <taxon>Magnoliopsida</taxon>
        <taxon>Liliopsida</taxon>
        <taxon>Poales</taxon>
        <taxon>Poaceae</taxon>
        <taxon>BOP clade</taxon>
        <taxon>Pooideae</taxon>
        <taxon>Triticodae</taxon>
        <taxon>Triticeae</taxon>
        <taxon>Triticinae</taxon>
        <taxon>Aegilops</taxon>
    </lineage>
</organism>
<feature type="transmembrane region" description="Helical" evidence="1">
    <location>
        <begin position="52"/>
        <end position="74"/>
    </location>
</feature>
<reference evidence="3" key="1">
    <citation type="journal article" date="2014" name="Science">
        <title>Ancient hybridizations among the ancestral genomes of bread wheat.</title>
        <authorList>
            <consortium name="International Wheat Genome Sequencing Consortium,"/>
            <person name="Marcussen T."/>
            <person name="Sandve S.R."/>
            <person name="Heier L."/>
            <person name="Spannagl M."/>
            <person name="Pfeifer M."/>
            <person name="Jakobsen K.S."/>
            <person name="Wulff B.B."/>
            <person name="Steuernagel B."/>
            <person name="Mayer K.F."/>
            <person name="Olsen O.A."/>
        </authorList>
    </citation>
    <scope>NUCLEOTIDE SEQUENCE [LARGE SCALE GENOMIC DNA]</scope>
    <source>
        <strain evidence="3">cv. AL8/78</strain>
    </source>
</reference>
<keyword evidence="1" id="KW-0472">Membrane</keyword>
<reference evidence="2" key="4">
    <citation type="submission" date="2019-03" db="UniProtKB">
        <authorList>
            <consortium name="EnsemblPlants"/>
        </authorList>
    </citation>
    <scope>IDENTIFICATION</scope>
</reference>